<dbReference type="GO" id="GO:0000139">
    <property type="term" value="C:Golgi membrane"/>
    <property type="evidence" value="ECO:0007669"/>
    <property type="project" value="UniProtKB-SubCell"/>
</dbReference>
<dbReference type="GO" id="GO:0006493">
    <property type="term" value="P:protein O-linked glycosylation"/>
    <property type="evidence" value="ECO:0007669"/>
    <property type="project" value="TreeGrafter"/>
</dbReference>
<keyword evidence="10" id="KW-0325">Glycoprotein</keyword>
<dbReference type="AlphaFoldDB" id="A0A7R9QTQ0"/>
<proteinExistence type="inferred from homology"/>
<feature type="non-terminal residue" evidence="12">
    <location>
        <position position="1"/>
    </location>
</feature>
<dbReference type="CDD" id="cd02440">
    <property type="entry name" value="AdoMet_MTases"/>
    <property type="match status" value="1"/>
</dbReference>
<dbReference type="InterPro" id="IPR002659">
    <property type="entry name" value="Glyco_trans_31"/>
</dbReference>
<keyword evidence="5" id="KW-0812">Transmembrane</keyword>
<evidence type="ECO:0000256" key="3">
    <source>
        <dbReference type="ARBA" id="ARBA00022676"/>
    </source>
</evidence>
<gene>
    <name evidence="12" type="ORF">ONB1V03_LOCUS14604</name>
</gene>
<keyword evidence="8" id="KW-0333">Golgi apparatus</keyword>
<evidence type="ECO:0000259" key="11">
    <source>
        <dbReference type="Pfam" id="PF13649"/>
    </source>
</evidence>
<evidence type="ECO:0000256" key="2">
    <source>
        <dbReference type="ARBA" id="ARBA00008661"/>
    </source>
</evidence>
<accession>A0A7R9QTQ0</accession>
<dbReference type="PANTHER" id="PTHR11214">
    <property type="entry name" value="BETA-1,3-N-ACETYLGLUCOSAMINYLTRANSFERASE"/>
    <property type="match status" value="1"/>
</dbReference>
<sequence length="589" mass="67864">ELLLTTAEPLIEPKHKCSHNWTQIFVHSAAKTSGKYYDRRTATRDTWASEALKHHMRVTFVLAYHKNPDSNESQEIQRNITTESEKYGDILQFGFVDAYYNLTLKAISLLNWVSKQCLVNDYVIKTDDDIVVNTERLRQRIDKKAFKSGITGYMAKGVDTKPPRNANSNWYMPSDVYPLDRYPPYLLGAAYVMSTDIIDKLYRFAMNASILPVLRIDDLYLTGFVSQTAGIDRYDDQEFPNHGSDVSQVCDVNVCRLYDYVSYHGCHTGNNVRHLWNSWKNTTINSCLPYEHSVSELYLTKDEPLIQPKHKCSHNWTQIFVHSAAKSSGKYYDRRTATRDTWASEALKHHMKRNITTESDKYGDILEFGFVDAYYNLTFKAISLLNWISKECLVNDYVIKTDDDIVVNTERLRQRKYKMAFKSGITGDMYRGSARRDKDGRNYIPYDVYPNNNSISYTFGYFQIISTDIIDNMYKTIIIDNDDAVLKVEDFYMTGVITHRANLPVHNDPGEYDLVLDIGCGSGNITQTIGDILKVKQIYGIDVDKEMIGFATQNHCKPYIQYFAQDFGADWDVLAPELRALEGKVDLIF</sequence>
<organism evidence="12">
    <name type="scientific">Oppiella nova</name>
    <dbReference type="NCBI Taxonomy" id="334625"/>
    <lineage>
        <taxon>Eukaryota</taxon>
        <taxon>Metazoa</taxon>
        <taxon>Ecdysozoa</taxon>
        <taxon>Arthropoda</taxon>
        <taxon>Chelicerata</taxon>
        <taxon>Arachnida</taxon>
        <taxon>Acari</taxon>
        <taxon>Acariformes</taxon>
        <taxon>Sarcoptiformes</taxon>
        <taxon>Oribatida</taxon>
        <taxon>Brachypylina</taxon>
        <taxon>Oppioidea</taxon>
        <taxon>Oppiidae</taxon>
        <taxon>Oppiella</taxon>
    </lineage>
</organism>
<dbReference type="InterPro" id="IPR041698">
    <property type="entry name" value="Methyltransf_25"/>
</dbReference>
<dbReference type="Pfam" id="PF01762">
    <property type="entry name" value="Galactosyl_T"/>
    <property type="match status" value="2"/>
</dbReference>
<evidence type="ECO:0000256" key="6">
    <source>
        <dbReference type="ARBA" id="ARBA00022968"/>
    </source>
</evidence>
<dbReference type="Gene3D" id="3.90.550.50">
    <property type="match status" value="2"/>
</dbReference>
<evidence type="ECO:0000313" key="12">
    <source>
        <dbReference type="EMBL" id="CAD7657979.1"/>
    </source>
</evidence>
<keyword evidence="6" id="KW-0735">Signal-anchor</keyword>
<keyword evidence="13" id="KW-1185">Reference proteome</keyword>
<evidence type="ECO:0000256" key="8">
    <source>
        <dbReference type="ARBA" id="ARBA00023034"/>
    </source>
</evidence>
<dbReference type="EMBL" id="CAJPVJ010014049">
    <property type="protein sequence ID" value="CAG2175165.1"/>
    <property type="molecule type" value="Genomic_DNA"/>
</dbReference>
<keyword evidence="3" id="KW-0328">Glycosyltransferase</keyword>
<protein>
    <recommendedName>
        <fullName evidence="11">Methyltransferase domain-containing protein</fullName>
    </recommendedName>
</protein>
<dbReference type="PANTHER" id="PTHR11214:SF314">
    <property type="entry name" value="HEXOSYLTRANSFERASE"/>
    <property type="match status" value="1"/>
</dbReference>
<dbReference type="Pfam" id="PF13649">
    <property type="entry name" value="Methyltransf_25"/>
    <property type="match status" value="1"/>
</dbReference>
<comment type="subcellular location">
    <subcellularLocation>
        <location evidence="1">Golgi apparatus membrane</location>
        <topology evidence="1">Single-pass type II membrane protein</topology>
    </subcellularLocation>
</comment>
<feature type="domain" description="Methyltransferase" evidence="11">
    <location>
        <begin position="515"/>
        <end position="567"/>
    </location>
</feature>
<dbReference type="EMBL" id="OC928874">
    <property type="protein sequence ID" value="CAD7657979.1"/>
    <property type="molecule type" value="Genomic_DNA"/>
</dbReference>
<dbReference type="FunFam" id="3.90.550.50:FF:000001">
    <property type="entry name" value="Hexosyltransferase"/>
    <property type="match status" value="1"/>
</dbReference>
<evidence type="ECO:0000256" key="9">
    <source>
        <dbReference type="ARBA" id="ARBA00023136"/>
    </source>
</evidence>
<feature type="non-terminal residue" evidence="12">
    <location>
        <position position="589"/>
    </location>
</feature>
<dbReference type="Proteomes" id="UP000728032">
    <property type="component" value="Unassembled WGS sequence"/>
</dbReference>
<evidence type="ECO:0000256" key="1">
    <source>
        <dbReference type="ARBA" id="ARBA00004323"/>
    </source>
</evidence>
<evidence type="ECO:0000256" key="7">
    <source>
        <dbReference type="ARBA" id="ARBA00022989"/>
    </source>
</evidence>
<dbReference type="SUPFAM" id="SSF53335">
    <property type="entry name" value="S-adenosyl-L-methionine-dependent methyltransferases"/>
    <property type="match status" value="1"/>
</dbReference>
<comment type="similarity">
    <text evidence="2">Belongs to the glycosyltransferase 31 family.</text>
</comment>
<dbReference type="Gene3D" id="3.40.50.150">
    <property type="entry name" value="Vaccinia Virus protein VP39"/>
    <property type="match status" value="1"/>
</dbReference>
<name>A0A7R9QTQ0_9ACAR</name>
<evidence type="ECO:0000256" key="4">
    <source>
        <dbReference type="ARBA" id="ARBA00022679"/>
    </source>
</evidence>
<evidence type="ECO:0000313" key="13">
    <source>
        <dbReference type="Proteomes" id="UP000728032"/>
    </source>
</evidence>
<dbReference type="GO" id="GO:0016758">
    <property type="term" value="F:hexosyltransferase activity"/>
    <property type="evidence" value="ECO:0007669"/>
    <property type="project" value="InterPro"/>
</dbReference>
<keyword evidence="9" id="KW-0472">Membrane</keyword>
<dbReference type="InterPro" id="IPR029063">
    <property type="entry name" value="SAM-dependent_MTases_sf"/>
</dbReference>
<evidence type="ECO:0000256" key="5">
    <source>
        <dbReference type="ARBA" id="ARBA00022692"/>
    </source>
</evidence>
<dbReference type="OrthoDB" id="6411373at2759"/>
<keyword evidence="4" id="KW-0808">Transferase</keyword>
<keyword evidence="7" id="KW-1133">Transmembrane helix</keyword>
<evidence type="ECO:0000256" key="10">
    <source>
        <dbReference type="ARBA" id="ARBA00023180"/>
    </source>
</evidence>
<reference evidence="12" key="1">
    <citation type="submission" date="2020-11" db="EMBL/GenBank/DDBJ databases">
        <authorList>
            <person name="Tran Van P."/>
        </authorList>
    </citation>
    <scope>NUCLEOTIDE SEQUENCE</scope>
</reference>